<organism evidence="2 3">
    <name type="scientific">Actinoplanes octamycinicus</name>
    <dbReference type="NCBI Taxonomy" id="135948"/>
    <lineage>
        <taxon>Bacteria</taxon>
        <taxon>Bacillati</taxon>
        <taxon>Actinomycetota</taxon>
        <taxon>Actinomycetes</taxon>
        <taxon>Micromonosporales</taxon>
        <taxon>Micromonosporaceae</taxon>
        <taxon>Actinoplanes</taxon>
    </lineage>
</organism>
<evidence type="ECO:0000256" key="1">
    <source>
        <dbReference type="SAM" id="SignalP"/>
    </source>
</evidence>
<evidence type="ECO:0008006" key="4">
    <source>
        <dbReference type="Google" id="ProtNLM"/>
    </source>
</evidence>
<keyword evidence="1" id="KW-0732">Signal</keyword>
<evidence type="ECO:0000313" key="3">
    <source>
        <dbReference type="Proteomes" id="UP000546162"/>
    </source>
</evidence>
<name>A0A7W7GXS8_9ACTN</name>
<protein>
    <recommendedName>
        <fullName evidence="4">Lipoprotein LpqN</fullName>
    </recommendedName>
</protein>
<dbReference type="AlphaFoldDB" id="A0A7W7GXS8"/>
<keyword evidence="3" id="KW-1185">Reference proteome</keyword>
<evidence type="ECO:0000313" key="2">
    <source>
        <dbReference type="EMBL" id="MBB4740241.1"/>
    </source>
</evidence>
<feature type="signal peptide" evidence="1">
    <location>
        <begin position="1"/>
        <end position="23"/>
    </location>
</feature>
<accession>A0A7W7GXS8</accession>
<proteinExistence type="predicted"/>
<dbReference type="RefSeq" id="WP_185040669.1">
    <property type="nucleotide sequence ID" value="NZ_BAABFG010000005.1"/>
</dbReference>
<gene>
    <name evidence="2" type="ORF">BJY16_003700</name>
</gene>
<comment type="caution">
    <text evidence="2">The sequence shown here is derived from an EMBL/GenBank/DDBJ whole genome shotgun (WGS) entry which is preliminary data.</text>
</comment>
<dbReference type="EMBL" id="JACHNB010000001">
    <property type="protein sequence ID" value="MBB4740241.1"/>
    <property type="molecule type" value="Genomic_DNA"/>
</dbReference>
<reference evidence="2 3" key="1">
    <citation type="submission" date="2020-08" db="EMBL/GenBank/DDBJ databases">
        <title>Sequencing the genomes of 1000 actinobacteria strains.</title>
        <authorList>
            <person name="Klenk H.-P."/>
        </authorList>
    </citation>
    <scope>NUCLEOTIDE SEQUENCE [LARGE SCALE GENOMIC DNA]</scope>
    <source>
        <strain evidence="2 3">DSM 45809</strain>
    </source>
</reference>
<dbReference type="Proteomes" id="UP000546162">
    <property type="component" value="Unassembled WGS sequence"/>
</dbReference>
<feature type="chain" id="PRO_5031087948" description="Lipoprotein LpqN" evidence="1">
    <location>
        <begin position="24"/>
        <end position="220"/>
    </location>
</feature>
<dbReference type="PROSITE" id="PS51257">
    <property type="entry name" value="PROKAR_LIPOPROTEIN"/>
    <property type="match status" value="1"/>
</dbReference>
<sequence length="220" mass="24159">MLKRAIHTGAAVIALAAVTLGCAAPEYTYVKNSDEKTYFKVPQDWRQTSTDELDGYLSGSNPDSAAAAIRQQLWWSVAYDASSIPSAVHLISYDATDEPIVYARVAKLTEPERNAVSLDMLRNSVLPVTAAAREAAEDPRLSDFELLSDDVLTPSDGTHGVRVVYDYAITGVMHTFDLTALLNNTGDRLYLLLIRCSTSCYRERGDQLDTIATSFTVRSK</sequence>